<accession>A0A9P0FM52</accession>
<sequence length="116" mass="12867">MFKVFSEWKSKVRRKAKTIEQSRIQTGGGPADSTELNAVEEQLLALTSKIYLGDTEVKEAGVSASASRPEHPRDRYGTQRRGPDGKGNSKEHAAGLESYAFDPPFHNSFWGDLRIS</sequence>
<keyword evidence="3" id="KW-1185">Reference proteome</keyword>
<name>A0A9P0FM52_BRAAE</name>
<reference evidence="2" key="1">
    <citation type="submission" date="2021-12" db="EMBL/GenBank/DDBJ databases">
        <authorList>
            <person name="King R."/>
        </authorList>
    </citation>
    <scope>NUCLEOTIDE SEQUENCE</scope>
</reference>
<feature type="region of interest" description="Disordered" evidence="1">
    <location>
        <begin position="59"/>
        <end position="116"/>
    </location>
</feature>
<feature type="compositionally biased region" description="Basic and acidic residues" evidence="1">
    <location>
        <begin position="68"/>
        <end position="94"/>
    </location>
</feature>
<feature type="region of interest" description="Disordered" evidence="1">
    <location>
        <begin position="16"/>
        <end position="35"/>
    </location>
</feature>
<evidence type="ECO:0000313" key="3">
    <source>
        <dbReference type="Proteomes" id="UP001154078"/>
    </source>
</evidence>
<gene>
    <name evidence="2" type="ORF">MELIAE_LOCUS11923</name>
</gene>
<dbReference type="OrthoDB" id="6778529at2759"/>
<dbReference type="AlphaFoldDB" id="A0A9P0FM52"/>
<dbReference type="Proteomes" id="UP001154078">
    <property type="component" value="Chromosome 8"/>
</dbReference>
<dbReference type="EMBL" id="OV121139">
    <property type="protein sequence ID" value="CAH0562909.1"/>
    <property type="molecule type" value="Genomic_DNA"/>
</dbReference>
<evidence type="ECO:0000313" key="2">
    <source>
        <dbReference type="EMBL" id="CAH0562909.1"/>
    </source>
</evidence>
<organism evidence="2 3">
    <name type="scientific">Brassicogethes aeneus</name>
    <name type="common">Rape pollen beetle</name>
    <name type="synonym">Meligethes aeneus</name>
    <dbReference type="NCBI Taxonomy" id="1431903"/>
    <lineage>
        <taxon>Eukaryota</taxon>
        <taxon>Metazoa</taxon>
        <taxon>Ecdysozoa</taxon>
        <taxon>Arthropoda</taxon>
        <taxon>Hexapoda</taxon>
        <taxon>Insecta</taxon>
        <taxon>Pterygota</taxon>
        <taxon>Neoptera</taxon>
        <taxon>Endopterygota</taxon>
        <taxon>Coleoptera</taxon>
        <taxon>Polyphaga</taxon>
        <taxon>Cucujiformia</taxon>
        <taxon>Nitidulidae</taxon>
        <taxon>Meligethinae</taxon>
        <taxon>Brassicogethes</taxon>
    </lineage>
</organism>
<proteinExistence type="predicted"/>
<evidence type="ECO:0000256" key="1">
    <source>
        <dbReference type="SAM" id="MobiDB-lite"/>
    </source>
</evidence>
<protein>
    <submittedName>
        <fullName evidence="2">Uncharacterized protein</fullName>
    </submittedName>
</protein>